<evidence type="ECO:0000313" key="3">
    <source>
        <dbReference type="Proteomes" id="UP000235672"/>
    </source>
</evidence>
<reference evidence="2 3" key="1">
    <citation type="submission" date="2016-05" db="EMBL/GenBank/DDBJ databases">
        <title>A degradative enzymes factory behind the ericoid mycorrhizal symbiosis.</title>
        <authorList>
            <consortium name="DOE Joint Genome Institute"/>
            <person name="Martino E."/>
            <person name="Morin E."/>
            <person name="Grelet G."/>
            <person name="Kuo A."/>
            <person name="Kohler A."/>
            <person name="Daghino S."/>
            <person name="Barry K."/>
            <person name="Choi C."/>
            <person name="Cichocki N."/>
            <person name="Clum A."/>
            <person name="Copeland A."/>
            <person name="Hainaut M."/>
            <person name="Haridas S."/>
            <person name="Labutti K."/>
            <person name="Lindquist E."/>
            <person name="Lipzen A."/>
            <person name="Khouja H.-R."/>
            <person name="Murat C."/>
            <person name="Ohm R."/>
            <person name="Olson A."/>
            <person name="Spatafora J."/>
            <person name="Veneault-Fourrey C."/>
            <person name="Henrissat B."/>
            <person name="Grigoriev I."/>
            <person name="Martin F."/>
            <person name="Perotto S."/>
        </authorList>
    </citation>
    <scope>NUCLEOTIDE SEQUENCE [LARGE SCALE GENOMIC DNA]</scope>
    <source>
        <strain evidence="2 3">UAMH 7357</strain>
    </source>
</reference>
<evidence type="ECO:0000256" key="1">
    <source>
        <dbReference type="SAM" id="MobiDB-lite"/>
    </source>
</evidence>
<evidence type="ECO:0000313" key="2">
    <source>
        <dbReference type="EMBL" id="PMD12713.1"/>
    </source>
</evidence>
<dbReference type="EMBL" id="KZ613543">
    <property type="protein sequence ID" value="PMD12713.1"/>
    <property type="molecule type" value="Genomic_DNA"/>
</dbReference>
<dbReference type="Gene3D" id="3.40.30.10">
    <property type="entry name" value="Glutaredoxin"/>
    <property type="match status" value="1"/>
</dbReference>
<sequence>MGRQQYPEPTPLPANIKHPLFLLYHHPHSLASLAATFCIEFAKAAHPSAQTHIIQIEVVLDENGRLPCEYLNTNPTGAVPALIRPPPETPISSSIDIVNYFAQRDFPSLMPPAHKAEIENLLLRKRSIFERDIILVTYLRTPFESYPLIGDIVPEMREKEKRDEIHYAFEIPELHQAEDRIKSWLTSVYIVRMRFKRAGKMWLFGTQHGTALDAHAAVLIHRLLDIKKIEMINTELLWWAQTVFSSHFWDQVSKGKDTMGGGGRPPMQDTMAISDTDEVSTQDIKGKGQAE</sequence>
<protein>
    <recommendedName>
        <fullName evidence="4">GST N-terminal domain-containing protein</fullName>
    </recommendedName>
</protein>
<gene>
    <name evidence="2" type="ORF">NA56DRAFT_756330</name>
</gene>
<dbReference type="InterPro" id="IPR036249">
    <property type="entry name" value="Thioredoxin-like_sf"/>
</dbReference>
<feature type="region of interest" description="Disordered" evidence="1">
    <location>
        <begin position="255"/>
        <end position="291"/>
    </location>
</feature>
<dbReference type="CDD" id="cd00570">
    <property type="entry name" value="GST_N_family"/>
    <property type="match status" value="1"/>
</dbReference>
<keyword evidence="3" id="KW-1185">Reference proteome</keyword>
<accession>A0A2J6PFE7</accession>
<name>A0A2J6PFE7_9HELO</name>
<evidence type="ECO:0008006" key="4">
    <source>
        <dbReference type="Google" id="ProtNLM"/>
    </source>
</evidence>
<organism evidence="2 3">
    <name type="scientific">Hyaloscypha hepaticicola</name>
    <dbReference type="NCBI Taxonomy" id="2082293"/>
    <lineage>
        <taxon>Eukaryota</taxon>
        <taxon>Fungi</taxon>
        <taxon>Dikarya</taxon>
        <taxon>Ascomycota</taxon>
        <taxon>Pezizomycotina</taxon>
        <taxon>Leotiomycetes</taxon>
        <taxon>Helotiales</taxon>
        <taxon>Hyaloscyphaceae</taxon>
        <taxon>Hyaloscypha</taxon>
    </lineage>
</organism>
<proteinExistence type="predicted"/>
<dbReference type="Proteomes" id="UP000235672">
    <property type="component" value="Unassembled WGS sequence"/>
</dbReference>
<dbReference type="SUPFAM" id="SSF52833">
    <property type="entry name" value="Thioredoxin-like"/>
    <property type="match status" value="1"/>
</dbReference>
<dbReference type="AlphaFoldDB" id="A0A2J6PFE7"/>
<dbReference type="OrthoDB" id="412788at2759"/>